<dbReference type="InterPro" id="IPR007320">
    <property type="entry name" value="PDCD2_C"/>
</dbReference>
<accession>A0A5D3BW02</accession>
<dbReference type="GO" id="GO:0005737">
    <property type="term" value="C:cytoplasm"/>
    <property type="evidence" value="ECO:0007669"/>
    <property type="project" value="InterPro"/>
</dbReference>
<dbReference type="Pfam" id="PF04194">
    <property type="entry name" value="PDCD2_C"/>
    <property type="match status" value="1"/>
</dbReference>
<feature type="domain" description="Programmed cell death protein 2 C-terminal" evidence="2">
    <location>
        <begin position="24"/>
        <end position="93"/>
    </location>
</feature>
<proteinExistence type="predicted"/>
<dbReference type="EMBL" id="SSTD01015655">
    <property type="protein sequence ID" value="TYK02396.1"/>
    <property type="molecule type" value="Genomic_DNA"/>
</dbReference>
<organism evidence="3 4">
    <name type="scientific">Cucumis melo var. makuwa</name>
    <name type="common">Oriental melon</name>
    <dbReference type="NCBI Taxonomy" id="1194695"/>
    <lineage>
        <taxon>Eukaryota</taxon>
        <taxon>Viridiplantae</taxon>
        <taxon>Streptophyta</taxon>
        <taxon>Embryophyta</taxon>
        <taxon>Tracheophyta</taxon>
        <taxon>Spermatophyta</taxon>
        <taxon>Magnoliopsida</taxon>
        <taxon>eudicotyledons</taxon>
        <taxon>Gunneridae</taxon>
        <taxon>Pentapetalae</taxon>
        <taxon>rosids</taxon>
        <taxon>fabids</taxon>
        <taxon>Cucurbitales</taxon>
        <taxon>Cucurbitaceae</taxon>
        <taxon>Benincaseae</taxon>
        <taxon>Cucumis</taxon>
    </lineage>
</organism>
<dbReference type="PANTHER" id="PTHR47762">
    <property type="entry name" value="OSJNBB0079B02.4 PROTEIN"/>
    <property type="match status" value="1"/>
</dbReference>
<evidence type="ECO:0000313" key="4">
    <source>
        <dbReference type="Proteomes" id="UP000321947"/>
    </source>
</evidence>
<feature type="transmembrane region" description="Helical" evidence="1">
    <location>
        <begin position="6"/>
        <end position="28"/>
    </location>
</feature>
<keyword evidence="1" id="KW-1133">Transmembrane helix</keyword>
<keyword evidence="1" id="KW-0472">Membrane</keyword>
<evidence type="ECO:0000313" key="3">
    <source>
        <dbReference type="EMBL" id="TYK02396.1"/>
    </source>
</evidence>
<sequence length="104" mass="11893">MPLYLVYPVVFPLYFNTFQILILVRYSFGGKPILARSEDGEAGKCKACGGSRQFEMQLMPPLLYFLQEAADESQKQLLETWNWMTLLVHTCSEVSSLFPFASIM</sequence>
<comment type="caution">
    <text evidence="3">The sequence shown here is derived from an EMBL/GenBank/DDBJ whole genome shotgun (WGS) entry which is preliminary data.</text>
</comment>
<evidence type="ECO:0000259" key="2">
    <source>
        <dbReference type="Pfam" id="PF04194"/>
    </source>
</evidence>
<dbReference type="Proteomes" id="UP000321947">
    <property type="component" value="Unassembled WGS sequence"/>
</dbReference>
<keyword evidence="1" id="KW-0812">Transmembrane</keyword>
<name>A0A5D3BW02_CUCMM</name>
<reference evidence="3 4" key="1">
    <citation type="submission" date="2019-08" db="EMBL/GenBank/DDBJ databases">
        <title>Draft genome sequences of two oriental melons (Cucumis melo L. var makuwa).</title>
        <authorList>
            <person name="Kwon S.-Y."/>
        </authorList>
    </citation>
    <scope>NUCLEOTIDE SEQUENCE [LARGE SCALE GENOMIC DNA]</scope>
    <source>
        <strain evidence="4">cv. Chang Bougi</strain>
        <tissue evidence="3">Leaf</tissue>
    </source>
</reference>
<dbReference type="PANTHER" id="PTHR47762:SF2">
    <property type="entry name" value="OS04G0640800 PROTEIN"/>
    <property type="match status" value="1"/>
</dbReference>
<protein>
    <submittedName>
        <fullName evidence="3">Programmed cell death protein 2-like</fullName>
    </submittedName>
</protein>
<dbReference type="AlphaFoldDB" id="A0A5D3BW02"/>
<gene>
    <name evidence="3" type="ORF">E5676_scaffold155G001030</name>
</gene>
<evidence type="ECO:0000256" key="1">
    <source>
        <dbReference type="SAM" id="Phobius"/>
    </source>
</evidence>